<sequence>MVNCCKCGVVYNVQAKDKGITFHKFPTAKKKDLRVKWLAFANLTETTLKNQRLCSQHFHPSDFYHFDANSQRLLDNAVPKEPTHMDQLPEIETEEYEGNPTISGEYSSVTAITTSIVTSCSVLGCSNRAGRNNGISFFRFPNDKTILKKWLAAMRRRNWKPTPNSRLCSAHFTPDSYVTSGWSSLQRLAEDAVPSIFFFNVPVDAQIPPGVIELSIPAQSKEIVRKNNRIHEFEEINDFDGDEGIEEEEAVCMSEEENMEDRNLVEEEEEEETSTLSECRQYNRNPTYPHIKINGDIHDEDTTSVSDLNSPSSSDATASTSTANQNNTTSSNQSSSNCKKPMPNVKFNNKGKHNDTEKRPPFTLSGTFVPDTEISC</sequence>
<proteinExistence type="inferred from homology"/>
<evidence type="ECO:0000259" key="14">
    <source>
        <dbReference type="PROSITE" id="PS50950"/>
    </source>
</evidence>
<dbReference type="PANTHER" id="PTHR46600">
    <property type="entry name" value="THAP DOMAIN-CONTAINING"/>
    <property type="match status" value="1"/>
</dbReference>
<feature type="domain" description="THAP-type" evidence="14">
    <location>
        <begin position="1"/>
        <end position="82"/>
    </location>
</feature>
<evidence type="ECO:0000256" key="7">
    <source>
        <dbReference type="ARBA" id="ARBA00023054"/>
    </source>
</evidence>
<name>A0A8D8V176_9HEMI</name>
<dbReference type="InterPro" id="IPR038441">
    <property type="entry name" value="THAP_Znf_sf"/>
</dbReference>
<evidence type="ECO:0000256" key="1">
    <source>
        <dbReference type="ARBA" id="ARBA00004642"/>
    </source>
</evidence>
<keyword evidence="7" id="KW-0175">Coiled coil</keyword>
<keyword evidence="8 12" id="KW-0238">DNA-binding</keyword>
<dbReference type="GO" id="GO:0008270">
    <property type="term" value="F:zinc ion binding"/>
    <property type="evidence" value="ECO:0007669"/>
    <property type="project" value="UniProtKB-KW"/>
</dbReference>
<dbReference type="PANTHER" id="PTHR46600:SF1">
    <property type="entry name" value="THAP DOMAIN-CONTAINING PROTEIN 1"/>
    <property type="match status" value="1"/>
</dbReference>
<keyword evidence="9" id="KW-0804">Transcription</keyword>
<dbReference type="GO" id="GO:0043565">
    <property type="term" value="F:sequence-specific DNA binding"/>
    <property type="evidence" value="ECO:0007669"/>
    <property type="project" value="InterPro"/>
</dbReference>
<keyword evidence="3" id="KW-0479">Metal-binding</keyword>
<dbReference type="AlphaFoldDB" id="A0A8D8V176"/>
<evidence type="ECO:0000256" key="6">
    <source>
        <dbReference type="ARBA" id="ARBA00023015"/>
    </source>
</evidence>
<protein>
    <submittedName>
        <fullName evidence="15">THAP domain-containing protein 1</fullName>
    </submittedName>
</protein>
<evidence type="ECO:0000256" key="12">
    <source>
        <dbReference type="PROSITE-ProRule" id="PRU00309"/>
    </source>
</evidence>
<keyword evidence="5" id="KW-0862">Zinc</keyword>
<evidence type="ECO:0000256" key="9">
    <source>
        <dbReference type="ARBA" id="ARBA00023163"/>
    </source>
</evidence>
<feature type="domain" description="THAP-type" evidence="14">
    <location>
        <begin position="116"/>
        <end position="197"/>
    </location>
</feature>
<comment type="subcellular location">
    <subcellularLocation>
        <location evidence="1">Nucleus</location>
        <location evidence="1">Nucleoplasm</location>
    </subcellularLocation>
</comment>
<keyword evidence="6" id="KW-0805">Transcription regulation</keyword>
<dbReference type="SMART" id="SM00980">
    <property type="entry name" value="THAP"/>
    <property type="match status" value="2"/>
</dbReference>
<evidence type="ECO:0000256" key="3">
    <source>
        <dbReference type="ARBA" id="ARBA00022723"/>
    </source>
</evidence>
<dbReference type="SMART" id="SM00692">
    <property type="entry name" value="DM3"/>
    <property type="match status" value="2"/>
</dbReference>
<evidence type="ECO:0000256" key="2">
    <source>
        <dbReference type="ARBA" id="ARBA00006177"/>
    </source>
</evidence>
<reference evidence="15" key="1">
    <citation type="submission" date="2021-05" db="EMBL/GenBank/DDBJ databases">
        <authorList>
            <person name="Alioto T."/>
            <person name="Alioto T."/>
            <person name="Gomez Garrido J."/>
        </authorList>
    </citation>
    <scope>NUCLEOTIDE SEQUENCE</scope>
</reference>
<keyword evidence="11" id="KW-0131">Cell cycle</keyword>
<evidence type="ECO:0000256" key="8">
    <source>
        <dbReference type="ARBA" id="ARBA00023125"/>
    </source>
</evidence>
<accession>A0A8D8V176</accession>
<dbReference type="Pfam" id="PF05485">
    <property type="entry name" value="THAP"/>
    <property type="match status" value="2"/>
</dbReference>
<dbReference type="SUPFAM" id="SSF57716">
    <property type="entry name" value="Glucocorticoid receptor-like (DNA-binding domain)"/>
    <property type="match status" value="2"/>
</dbReference>
<evidence type="ECO:0000256" key="13">
    <source>
        <dbReference type="SAM" id="MobiDB-lite"/>
    </source>
</evidence>
<evidence type="ECO:0000313" key="15">
    <source>
        <dbReference type="EMBL" id="CAG6715064.1"/>
    </source>
</evidence>
<evidence type="ECO:0000256" key="11">
    <source>
        <dbReference type="ARBA" id="ARBA00023306"/>
    </source>
</evidence>
<dbReference type="PROSITE" id="PS50950">
    <property type="entry name" value="ZF_THAP"/>
    <property type="match status" value="2"/>
</dbReference>
<dbReference type="EMBL" id="HBUF01352624">
    <property type="protein sequence ID" value="CAG6715062.1"/>
    <property type="molecule type" value="Transcribed_RNA"/>
</dbReference>
<dbReference type="InterPro" id="IPR026516">
    <property type="entry name" value="THAP1/10"/>
</dbReference>
<feature type="region of interest" description="Disordered" evidence="13">
    <location>
        <begin position="254"/>
        <end position="376"/>
    </location>
</feature>
<evidence type="ECO:0000256" key="4">
    <source>
        <dbReference type="ARBA" id="ARBA00022771"/>
    </source>
</evidence>
<evidence type="ECO:0000256" key="5">
    <source>
        <dbReference type="ARBA" id="ARBA00022833"/>
    </source>
</evidence>
<organism evidence="15">
    <name type="scientific">Cacopsylla melanoneura</name>
    <dbReference type="NCBI Taxonomy" id="428564"/>
    <lineage>
        <taxon>Eukaryota</taxon>
        <taxon>Metazoa</taxon>
        <taxon>Ecdysozoa</taxon>
        <taxon>Arthropoda</taxon>
        <taxon>Hexapoda</taxon>
        <taxon>Insecta</taxon>
        <taxon>Pterygota</taxon>
        <taxon>Neoptera</taxon>
        <taxon>Paraneoptera</taxon>
        <taxon>Hemiptera</taxon>
        <taxon>Sternorrhyncha</taxon>
        <taxon>Psylloidea</taxon>
        <taxon>Psyllidae</taxon>
        <taxon>Psyllinae</taxon>
        <taxon>Cacopsylla</taxon>
    </lineage>
</organism>
<dbReference type="InterPro" id="IPR006612">
    <property type="entry name" value="THAP_Znf"/>
</dbReference>
<dbReference type="EMBL" id="HBUF01352625">
    <property type="protein sequence ID" value="CAG6715064.1"/>
    <property type="molecule type" value="Transcribed_RNA"/>
</dbReference>
<dbReference type="Gene3D" id="6.20.210.20">
    <property type="entry name" value="THAP domain"/>
    <property type="match status" value="2"/>
</dbReference>
<comment type="similarity">
    <text evidence="2">Belongs to the THAP1 family.</text>
</comment>
<keyword evidence="4 12" id="KW-0863">Zinc-finger</keyword>
<keyword evidence="10" id="KW-0539">Nucleus</keyword>
<evidence type="ECO:0000256" key="10">
    <source>
        <dbReference type="ARBA" id="ARBA00023242"/>
    </source>
</evidence>
<dbReference type="GO" id="GO:0005654">
    <property type="term" value="C:nucleoplasm"/>
    <property type="evidence" value="ECO:0007669"/>
    <property type="project" value="UniProtKB-SubCell"/>
</dbReference>
<feature type="compositionally biased region" description="Low complexity" evidence="13">
    <location>
        <begin position="304"/>
        <end position="337"/>
    </location>
</feature>